<sequence>MHLGKSYTLIALALAAGTVSARASEDAEVTTAGESTAIEAPIATAPSKGVTTAGDSTTVEAPIATAPSEGVTTAGESTTVVVPVLPSAIPPKEPSSHASVVTAQSSAPASSTPVIPSSAPAASSTPRPLITPTPSASKTVPSSSAHKSSAHPKPSSTSLTSSHTDNEIGTATPAPTDLINSGTNLLIPSLVSLAGVAMGLIVMAIPLDILAQSPRLNKLYTQVTLFFPLHPSSESESESESKQERQIANRLETATKLLFNHFPWTSGTVINDHGTFKIKVPNPTSESEPLDLDARKPRRLIIKHDKNHPSHSNISPKNLSPLSNPSLI</sequence>
<gene>
    <name evidence="6" type="ORF">BDW59DRAFT_166461</name>
</gene>
<feature type="compositionally biased region" description="Low complexity" evidence="3">
    <location>
        <begin position="98"/>
        <end position="126"/>
    </location>
</feature>
<dbReference type="InterPro" id="IPR054710">
    <property type="entry name" value="Tri101-like_N"/>
</dbReference>
<dbReference type="InterPro" id="IPR023213">
    <property type="entry name" value="CAT-like_dom_sf"/>
</dbReference>
<evidence type="ECO:0000256" key="3">
    <source>
        <dbReference type="SAM" id="MobiDB-lite"/>
    </source>
</evidence>
<dbReference type="Gene3D" id="3.30.559.10">
    <property type="entry name" value="Chloramphenicol acetyltransferase-like domain"/>
    <property type="match status" value="1"/>
</dbReference>
<evidence type="ECO:0000259" key="5">
    <source>
        <dbReference type="Pfam" id="PF22664"/>
    </source>
</evidence>
<feature type="region of interest" description="Disordered" evidence="3">
    <location>
        <begin position="304"/>
        <end position="328"/>
    </location>
</feature>
<proteinExistence type="predicted"/>
<feature type="signal peptide" evidence="4">
    <location>
        <begin position="1"/>
        <end position="23"/>
    </location>
</feature>
<keyword evidence="7" id="KW-1185">Reference proteome</keyword>
<feature type="region of interest" description="Disordered" evidence="3">
    <location>
        <begin position="86"/>
        <end position="177"/>
    </location>
</feature>
<name>A0ABR4HNF5_9EURO</name>
<dbReference type="Pfam" id="PF22664">
    <property type="entry name" value="TRI-like_N"/>
    <property type="match status" value="1"/>
</dbReference>
<keyword evidence="2" id="KW-0012">Acyltransferase</keyword>
<evidence type="ECO:0000313" key="7">
    <source>
        <dbReference type="Proteomes" id="UP001610335"/>
    </source>
</evidence>
<feature type="compositionally biased region" description="Low complexity" evidence="3">
    <location>
        <begin position="312"/>
        <end position="328"/>
    </location>
</feature>
<keyword evidence="4" id="KW-0732">Signal</keyword>
<protein>
    <recommendedName>
        <fullName evidence="5">Trichothecene 3-O-acetyltransferase-like N-terminal domain-containing protein</fullName>
    </recommendedName>
</protein>
<reference evidence="6 7" key="1">
    <citation type="submission" date="2024-07" db="EMBL/GenBank/DDBJ databases">
        <title>Section-level genome sequencing and comparative genomics of Aspergillus sections Usti and Cavernicolus.</title>
        <authorList>
            <consortium name="Lawrence Berkeley National Laboratory"/>
            <person name="Nybo J.L."/>
            <person name="Vesth T.C."/>
            <person name="Theobald S."/>
            <person name="Frisvad J.C."/>
            <person name="Larsen T.O."/>
            <person name="Kjaerboelling I."/>
            <person name="Rothschild-Mancinelli K."/>
            <person name="Lyhne E.K."/>
            <person name="Kogle M.E."/>
            <person name="Barry K."/>
            <person name="Clum A."/>
            <person name="Na H."/>
            <person name="Ledsgaard L."/>
            <person name="Lin J."/>
            <person name="Lipzen A."/>
            <person name="Kuo A."/>
            <person name="Riley R."/>
            <person name="Mondo S."/>
            <person name="LaButti K."/>
            <person name="Haridas S."/>
            <person name="Pangalinan J."/>
            <person name="Salamov A.A."/>
            <person name="Simmons B.A."/>
            <person name="Magnuson J.K."/>
            <person name="Chen J."/>
            <person name="Drula E."/>
            <person name="Henrissat B."/>
            <person name="Wiebenga A."/>
            <person name="Lubbers R.J."/>
            <person name="Gomes A.C."/>
            <person name="Makela M.R."/>
            <person name="Stajich J."/>
            <person name="Grigoriev I.V."/>
            <person name="Mortensen U.H."/>
            <person name="De vries R.P."/>
            <person name="Baker S.E."/>
            <person name="Andersen M.R."/>
        </authorList>
    </citation>
    <scope>NUCLEOTIDE SEQUENCE [LARGE SCALE GENOMIC DNA]</scope>
    <source>
        <strain evidence="6 7">CBS 600.67</strain>
    </source>
</reference>
<accession>A0ABR4HNF5</accession>
<evidence type="ECO:0000256" key="2">
    <source>
        <dbReference type="ARBA" id="ARBA00023315"/>
    </source>
</evidence>
<dbReference type="Proteomes" id="UP001610335">
    <property type="component" value="Unassembled WGS sequence"/>
</dbReference>
<feature type="domain" description="Trichothecene 3-O-acetyltransferase-like N-terminal" evidence="5">
    <location>
        <begin position="219"/>
        <end position="279"/>
    </location>
</feature>
<evidence type="ECO:0000256" key="1">
    <source>
        <dbReference type="ARBA" id="ARBA00022679"/>
    </source>
</evidence>
<dbReference type="EMBL" id="JBFXLS010000103">
    <property type="protein sequence ID" value="KAL2816252.1"/>
    <property type="molecule type" value="Genomic_DNA"/>
</dbReference>
<evidence type="ECO:0000313" key="6">
    <source>
        <dbReference type="EMBL" id="KAL2816252.1"/>
    </source>
</evidence>
<keyword evidence="1" id="KW-0808">Transferase</keyword>
<feature type="chain" id="PRO_5045634792" description="Trichothecene 3-O-acetyltransferase-like N-terminal domain-containing protein" evidence="4">
    <location>
        <begin position="24"/>
        <end position="328"/>
    </location>
</feature>
<feature type="compositionally biased region" description="Polar residues" evidence="3">
    <location>
        <begin position="159"/>
        <end position="169"/>
    </location>
</feature>
<evidence type="ECO:0000256" key="4">
    <source>
        <dbReference type="SAM" id="SignalP"/>
    </source>
</evidence>
<feature type="compositionally biased region" description="Low complexity" evidence="3">
    <location>
        <begin position="137"/>
        <end position="158"/>
    </location>
</feature>
<comment type="caution">
    <text evidence="6">The sequence shown here is derived from an EMBL/GenBank/DDBJ whole genome shotgun (WGS) entry which is preliminary data.</text>
</comment>
<organism evidence="6 7">
    <name type="scientific">Aspergillus cavernicola</name>
    <dbReference type="NCBI Taxonomy" id="176166"/>
    <lineage>
        <taxon>Eukaryota</taxon>
        <taxon>Fungi</taxon>
        <taxon>Dikarya</taxon>
        <taxon>Ascomycota</taxon>
        <taxon>Pezizomycotina</taxon>
        <taxon>Eurotiomycetes</taxon>
        <taxon>Eurotiomycetidae</taxon>
        <taxon>Eurotiales</taxon>
        <taxon>Aspergillaceae</taxon>
        <taxon>Aspergillus</taxon>
        <taxon>Aspergillus subgen. Nidulantes</taxon>
    </lineage>
</organism>